<keyword evidence="3 10" id="KW-0237">DNA synthesis</keyword>
<name>A0A559IEM6_9BACL</name>
<dbReference type="PANTHER" id="PTHR11441">
    <property type="entry name" value="THYMIDINE KINASE"/>
    <property type="match status" value="1"/>
</dbReference>
<keyword evidence="7 10" id="KW-0067">ATP-binding</keyword>
<dbReference type="PIRSF" id="PIRSF035805">
    <property type="entry name" value="TK_cell"/>
    <property type="match status" value="1"/>
</dbReference>
<feature type="binding site" evidence="9">
    <location>
        <begin position="168"/>
        <end position="171"/>
    </location>
    <ligand>
        <name>substrate</name>
    </ligand>
</feature>
<feature type="active site" description="Proton acceptor" evidence="8">
    <location>
        <position position="86"/>
    </location>
</feature>
<dbReference type="GO" id="GO:0004797">
    <property type="term" value="F:thymidine kinase activity"/>
    <property type="evidence" value="ECO:0007669"/>
    <property type="project" value="UniProtKB-EC"/>
</dbReference>
<dbReference type="InterPro" id="IPR001267">
    <property type="entry name" value="Thymidine_kinase"/>
</dbReference>
<dbReference type="SUPFAM" id="SSF52540">
    <property type="entry name" value="P-loop containing nucleoside triphosphate hydrolases"/>
    <property type="match status" value="1"/>
</dbReference>
<dbReference type="SUPFAM" id="SSF57716">
    <property type="entry name" value="Glucocorticoid receptor-like (DNA-binding domain)"/>
    <property type="match status" value="1"/>
</dbReference>
<keyword evidence="5 10" id="KW-0547">Nucleotide-binding</keyword>
<evidence type="ECO:0000256" key="7">
    <source>
        <dbReference type="ARBA" id="ARBA00022840"/>
    </source>
</evidence>
<keyword evidence="13" id="KW-1185">Reference proteome</keyword>
<evidence type="ECO:0000313" key="13">
    <source>
        <dbReference type="Proteomes" id="UP000318102"/>
    </source>
</evidence>
<dbReference type="Gene3D" id="3.40.50.300">
    <property type="entry name" value="P-loop containing nucleotide triphosphate hydrolases"/>
    <property type="match status" value="1"/>
</dbReference>
<feature type="binding site" evidence="9">
    <location>
        <position position="183"/>
    </location>
    <ligand>
        <name>substrate</name>
    </ligand>
</feature>
<dbReference type="EC" id="2.7.1.21" evidence="2 10"/>
<evidence type="ECO:0000256" key="6">
    <source>
        <dbReference type="ARBA" id="ARBA00022777"/>
    </source>
</evidence>
<protein>
    <recommendedName>
        <fullName evidence="2 10">Thymidine kinase</fullName>
        <ecNumber evidence="2 10">2.7.1.21</ecNumber>
    </recommendedName>
</protein>
<dbReference type="EMBL" id="VNJK01000006">
    <property type="protein sequence ID" value="TVX86111.1"/>
    <property type="molecule type" value="Genomic_DNA"/>
</dbReference>
<keyword evidence="4 10" id="KW-0808">Transferase</keyword>
<dbReference type="Pfam" id="PF00265">
    <property type="entry name" value="TK"/>
    <property type="match status" value="1"/>
</dbReference>
<dbReference type="GO" id="GO:0046104">
    <property type="term" value="P:thymidine metabolic process"/>
    <property type="evidence" value="ECO:0007669"/>
    <property type="project" value="TreeGrafter"/>
</dbReference>
<comment type="catalytic activity">
    <reaction evidence="10">
        <text>thymidine + ATP = dTMP + ADP + H(+)</text>
        <dbReference type="Rhea" id="RHEA:19129"/>
        <dbReference type="ChEBI" id="CHEBI:15378"/>
        <dbReference type="ChEBI" id="CHEBI:17748"/>
        <dbReference type="ChEBI" id="CHEBI:30616"/>
        <dbReference type="ChEBI" id="CHEBI:63528"/>
        <dbReference type="ChEBI" id="CHEBI:456216"/>
        <dbReference type="EC" id="2.7.1.21"/>
    </reaction>
</comment>
<dbReference type="GO" id="GO:0071897">
    <property type="term" value="P:DNA biosynthetic process"/>
    <property type="evidence" value="ECO:0007669"/>
    <property type="project" value="UniProtKB-KW"/>
</dbReference>
<evidence type="ECO:0000256" key="11">
    <source>
        <dbReference type="RuleBase" id="RU004165"/>
    </source>
</evidence>
<comment type="caution">
    <text evidence="12">The sequence shown here is derived from an EMBL/GenBank/DDBJ whole genome shotgun (WGS) entry which is preliminary data.</text>
</comment>
<evidence type="ECO:0000256" key="8">
    <source>
        <dbReference type="PIRSR" id="PIRSR035805-1"/>
    </source>
</evidence>
<evidence type="ECO:0000256" key="9">
    <source>
        <dbReference type="PIRSR" id="PIRSR035805-2"/>
    </source>
</evidence>
<dbReference type="AlphaFoldDB" id="A0A559IEM6"/>
<proteinExistence type="inferred from homology"/>
<evidence type="ECO:0000256" key="5">
    <source>
        <dbReference type="ARBA" id="ARBA00022741"/>
    </source>
</evidence>
<accession>A0A559IEM6</accession>
<dbReference type="PANTHER" id="PTHR11441:SF0">
    <property type="entry name" value="THYMIDINE KINASE, CYTOSOLIC"/>
    <property type="match status" value="1"/>
</dbReference>
<comment type="similarity">
    <text evidence="1 11">Belongs to the thymidine kinase family.</text>
</comment>
<organism evidence="12 13">
    <name type="scientific">Paenibacillus agilis</name>
    <dbReference type="NCBI Taxonomy" id="3020863"/>
    <lineage>
        <taxon>Bacteria</taxon>
        <taxon>Bacillati</taxon>
        <taxon>Bacillota</taxon>
        <taxon>Bacilli</taxon>
        <taxon>Bacillales</taxon>
        <taxon>Paenibacillaceae</taxon>
        <taxon>Paenibacillus</taxon>
    </lineage>
</organism>
<gene>
    <name evidence="12" type="ORF">FPZ44_23795</name>
</gene>
<keyword evidence="6 10" id="KW-0418">Kinase</keyword>
<reference evidence="12 13" key="1">
    <citation type="submission" date="2019-07" db="EMBL/GenBank/DDBJ databases">
        <authorList>
            <person name="Kim J."/>
        </authorList>
    </citation>
    <scope>NUCLEOTIDE SEQUENCE [LARGE SCALE GENOMIC DNA]</scope>
    <source>
        <strain evidence="12 13">N4</strain>
    </source>
</reference>
<dbReference type="GO" id="GO:0005829">
    <property type="term" value="C:cytosol"/>
    <property type="evidence" value="ECO:0007669"/>
    <property type="project" value="TreeGrafter"/>
</dbReference>
<evidence type="ECO:0000256" key="2">
    <source>
        <dbReference type="ARBA" id="ARBA00012118"/>
    </source>
</evidence>
<evidence type="ECO:0000256" key="10">
    <source>
        <dbReference type="RuleBase" id="RU000544"/>
    </source>
</evidence>
<sequence length="197" mass="22434">MAKLIFRYGSMNASKSANLIMDWYNHKSNDKSVLVFKPVTDTRDYGYVTSRAIETKIPASLITPDIEGIMFAMTKTFMPRIVFVDEVQFFTTKQIDELSSVVDELGVTVIAYGLMTTFKGELFEGSKRLVERADVIERIRSECTECSNEGVMNGRFVNGVMQTEGKTVVMGKEKDEDKHIPVYKVLCRKCYEKEMSK</sequence>
<dbReference type="Proteomes" id="UP000318102">
    <property type="component" value="Unassembled WGS sequence"/>
</dbReference>
<evidence type="ECO:0000256" key="4">
    <source>
        <dbReference type="ARBA" id="ARBA00022679"/>
    </source>
</evidence>
<dbReference type="OrthoDB" id="9781579at2"/>
<dbReference type="InterPro" id="IPR027417">
    <property type="entry name" value="P-loop_NTPase"/>
</dbReference>
<evidence type="ECO:0000313" key="12">
    <source>
        <dbReference type="EMBL" id="TVX86111.1"/>
    </source>
</evidence>
<evidence type="ECO:0000256" key="3">
    <source>
        <dbReference type="ARBA" id="ARBA00022634"/>
    </source>
</evidence>
<evidence type="ECO:0000256" key="1">
    <source>
        <dbReference type="ARBA" id="ARBA00007587"/>
    </source>
</evidence>
<dbReference type="GO" id="GO:0005524">
    <property type="term" value="F:ATP binding"/>
    <property type="evidence" value="ECO:0007669"/>
    <property type="project" value="UniProtKB-KW"/>
</dbReference>